<sequence>MELVQRGRSIDFSASGVLPLAGRMLLQWDQTQLPATRIKRVVQRSGGGLLADMEAFGQWQLAGPGMVVFAMVVPLSSGVGLQIEGAVGFTWEEGDRGTKLETLLGRGFLWDGTVAISIHFHGGRGGLCRLCKEGCVLTIFVRRGNCLVSLQLQW</sequence>
<name>A0ABC8UQZ0_9AQUA</name>
<protein>
    <submittedName>
        <fullName evidence="1">Uncharacterized protein</fullName>
    </submittedName>
</protein>
<evidence type="ECO:0000313" key="1">
    <source>
        <dbReference type="EMBL" id="CAK9183445.1"/>
    </source>
</evidence>
<dbReference type="Proteomes" id="UP001642360">
    <property type="component" value="Unassembled WGS sequence"/>
</dbReference>
<comment type="caution">
    <text evidence="1">The sequence shown here is derived from an EMBL/GenBank/DDBJ whole genome shotgun (WGS) entry which is preliminary data.</text>
</comment>
<keyword evidence="2" id="KW-1185">Reference proteome</keyword>
<evidence type="ECO:0000313" key="2">
    <source>
        <dbReference type="Proteomes" id="UP001642360"/>
    </source>
</evidence>
<organism evidence="1 2">
    <name type="scientific">Ilex paraguariensis</name>
    <name type="common">yerba mate</name>
    <dbReference type="NCBI Taxonomy" id="185542"/>
    <lineage>
        <taxon>Eukaryota</taxon>
        <taxon>Viridiplantae</taxon>
        <taxon>Streptophyta</taxon>
        <taxon>Embryophyta</taxon>
        <taxon>Tracheophyta</taxon>
        <taxon>Spermatophyta</taxon>
        <taxon>Magnoliopsida</taxon>
        <taxon>eudicotyledons</taxon>
        <taxon>Gunneridae</taxon>
        <taxon>Pentapetalae</taxon>
        <taxon>asterids</taxon>
        <taxon>campanulids</taxon>
        <taxon>Aquifoliales</taxon>
        <taxon>Aquifoliaceae</taxon>
        <taxon>Ilex</taxon>
    </lineage>
</organism>
<gene>
    <name evidence="1" type="ORF">ILEXP_LOCUS53710</name>
</gene>
<dbReference type="AlphaFoldDB" id="A0ABC8UQZ0"/>
<dbReference type="EMBL" id="CAUOFW020008636">
    <property type="protein sequence ID" value="CAK9183445.1"/>
    <property type="molecule type" value="Genomic_DNA"/>
</dbReference>
<proteinExistence type="predicted"/>
<reference evidence="1 2" key="1">
    <citation type="submission" date="2024-02" db="EMBL/GenBank/DDBJ databases">
        <authorList>
            <person name="Vignale AGUSTIN F."/>
            <person name="Sosa J E."/>
            <person name="Modenutti C."/>
        </authorList>
    </citation>
    <scope>NUCLEOTIDE SEQUENCE [LARGE SCALE GENOMIC DNA]</scope>
</reference>
<accession>A0ABC8UQZ0</accession>